<dbReference type="EMBL" id="CP056072">
    <property type="protein sequence ID" value="UVC50095.1"/>
    <property type="molecule type" value="Genomic_DNA"/>
</dbReference>
<keyword evidence="4 9" id="KW-0812">Transmembrane</keyword>
<comment type="subcellular location">
    <subcellularLocation>
        <location evidence="1">Membrane</location>
        <topology evidence="1">Multi-pass membrane protein</topology>
    </subcellularLocation>
</comment>
<evidence type="ECO:0000313" key="12">
    <source>
        <dbReference type="Proteomes" id="UP000244811"/>
    </source>
</evidence>
<evidence type="ECO:0000256" key="6">
    <source>
        <dbReference type="ARBA" id="ARBA00022989"/>
    </source>
</evidence>
<organism evidence="11 12">
    <name type="scientific">Theileria orientalis</name>
    <dbReference type="NCBI Taxonomy" id="68886"/>
    <lineage>
        <taxon>Eukaryota</taxon>
        <taxon>Sar</taxon>
        <taxon>Alveolata</taxon>
        <taxon>Apicomplexa</taxon>
        <taxon>Aconoidasida</taxon>
        <taxon>Piroplasmida</taxon>
        <taxon>Theileriidae</taxon>
        <taxon>Theileria</taxon>
    </lineage>
</organism>
<evidence type="ECO:0000256" key="4">
    <source>
        <dbReference type="ARBA" id="ARBA00022692"/>
    </source>
</evidence>
<feature type="transmembrane region" description="Helical" evidence="9">
    <location>
        <begin position="16"/>
        <end position="39"/>
    </location>
</feature>
<evidence type="ECO:0000259" key="10">
    <source>
        <dbReference type="Pfam" id="PF00137"/>
    </source>
</evidence>
<gene>
    <name evidence="11" type="ORF">MACK_003961</name>
</gene>
<accession>A0A976SJL2</accession>
<feature type="transmembrane region" description="Helical" evidence="9">
    <location>
        <begin position="113"/>
        <end position="142"/>
    </location>
</feature>
<dbReference type="PANTHER" id="PTHR10263">
    <property type="entry name" value="V-TYPE PROTON ATPASE PROTEOLIPID SUBUNIT"/>
    <property type="match status" value="1"/>
</dbReference>
<dbReference type="GO" id="GO:0033179">
    <property type="term" value="C:proton-transporting V-type ATPase, V0 domain"/>
    <property type="evidence" value="ECO:0007669"/>
    <property type="project" value="InterPro"/>
</dbReference>
<evidence type="ECO:0000256" key="1">
    <source>
        <dbReference type="ARBA" id="ARBA00004141"/>
    </source>
</evidence>
<feature type="transmembrane region" description="Helical" evidence="9">
    <location>
        <begin position="59"/>
        <end position="83"/>
    </location>
</feature>
<keyword evidence="8 9" id="KW-0472">Membrane</keyword>
<keyword evidence="3 9" id="KW-0813">Transport</keyword>
<protein>
    <submittedName>
        <fullName evidence="11">Vacuolar proton-translocating ATPase</fullName>
    </submittedName>
</protein>
<reference evidence="11" key="1">
    <citation type="submission" date="2022-07" db="EMBL/GenBank/DDBJ databases">
        <title>Evaluation of T. orientalis genome assembly methods using nanopore sequencing and analysis of variation between genomes.</title>
        <authorList>
            <person name="Yam J."/>
            <person name="Micallef M.L."/>
            <person name="Liu M."/>
            <person name="Djordjevic S.P."/>
            <person name="Bogema D.R."/>
            <person name="Jenkins C."/>
        </authorList>
    </citation>
    <scope>NUCLEOTIDE SEQUENCE</scope>
    <source>
        <strain evidence="11">Goon Nure</strain>
    </source>
</reference>
<evidence type="ECO:0000256" key="5">
    <source>
        <dbReference type="ARBA" id="ARBA00022781"/>
    </source>
</evidence>
<dbReference type="Gene3D" id="1.20.120.610">
    <property type="entry name" value="lithium bound rotor ring of v- atpase"/>
    <property type="match status" value="1"/>
</dbReference>
<feature type="transmembrane region" description="Helical" evidence="9">
    <location>
        <begin position="154"/>
        <end position="178"/>
    </location>
</feature>
<evidence type="ECO:0000256" key="7">
    <source>
        <dbReference type="ARBA" id="ARBA00023065"/>
    </source>
</evidence>
<evidence type="ECO:0000256" key="3">
    <source>
        <dbReference type="ARBA" id="ARBA00022448"/>
    </source>
</evidence>
<comment type="similarity">
    <text evidence="2 9">Belongs to the V-ATPase proteolipid subunit family.</text>
</comment>
<dbReference type="Proteomes" id="UP000244811">
    <property type="component" value="Chromosome 4"/>
</dbReference>
<dbReference type="PRINTS" id="PR00122">
    <property type="entry name" value="VACATPASE"/>
</dbReference>
<dbReference type="AlphaFoldDB" id="A0A976SJL2"/>
<feature type="domain" description="V-ATPase proteolipid subunit C-like" evidence="10">
    <location>
        <begin position="116"/>
        <end position="175"/>
    </location>
</feature>
<dbReference type="InterPro" id="IPR002379">
    <property type="entry name" value="ATPase_proteolipid_c-like_dom"/>
</dbReference>
<dbReference type="GO" id="GO:0046961">
    <property type="term" value="F:proton-transporting ATPase activity, rotational mechanism"/>
    <property type="evidence" value="ECO:0007669"/>
    <property type="project" value="InterPro"/>
</dbReference>
<keyword evidence="7 9" id="KW-0406">Ion transport</keyword>
<evidence type="ECO:0000256" key="8">
    <source>
        <dbReference type="ARBA" id="ARBA00023136"/>
    </source>
</evidence>
<sequence>MYFEWSALLKEVAPSFWGYLGIFFSLGLSVFGAASGILLCGPSIMGGSVKSPRITVKNLVSVIFCEAIGIYGLIISVLLMNIASRFTGDPAPTNYLLDRKATELYFNDLFRGYSMFAVGLIVGFSNLACGISVGVVGSACALADAQKPQLFVKVLMVEIFASVLGIFGVIIGVIIVSLTP</sequence>
<keyword evidence="6 9" id="KW-1133">Transmembrane helix</keyword>
<name>A0A976SJL2_THEOR</name>
<dbReference type="InterPro" id="IPR000245">
    <property type="entry name" value="ATPase_proteolipid_csu"/>
</dbReference>
<evidence type="ECO:0000256" key="2">
    <source>
        <dbReference type="ARBA" id="ARBA00007296"/>
    </source>
</evidence>
<proteinExistence type="inferred from homology"/>
<keyword evidence="5" id="KW-0375">Hydrogen ion transport</keyword>
<dbReference type="FunFam" id="1.20.120.610:FF:000002">
    <property type="entry name" value="V-type proton ATPase proteolipid subunit"/>
    <property type="match status" value="1"/>
</dbReference>
<evidence type="ECO:0000313" key="11">
    <source>
        <dbReference type="EMBL" id="UVC50095.1"/>
    </source>
</evidence>
<dbReference type="InterPro" id="IPR035921">
    <property type="entry name" value="F/V-ATP_Csub_sf"/>
</dbReference>
<evidence type="ECO:0000256" key="9">
    <source>
        <dbReference type="RuleBase" id="RU363060"/>
    </source>
</evidence>
<dbReference type="Pfam" id="PF00137">
    <property type="entry name" value="ATP-synt_C"/>
    <property type="match status" value="2"/>
</dbReference>
<feature type="domain" description="V-ATPase proteolipid subunit C-like" evidence="10">
    <location>
        <begin position="20"/>
        <end position="79"/>
    </location>
</feature>
<dbReference type="CDD" id="cd18178">
    <property type="entry name" value="ATP-synt_Vo_c_ATP6F_rpt2"/>
    <property type="match status" value="1"/>
</dbReference>
<dbReference type="SUPFAM" id="SSF81333">
    <property type="entry name" value="F1F0 ATP synthase subunit C"/>
    <property type="match status" value="2"/>
</dbReference>